<sequence>MFCGAPPPRLEPTQMVDAEIDALHGVFTSGVTRTREWRHQQLSGLASMIDTHKADFVAALNTDLGRSEGDAIIGDLALARKAVTVALGELPAMLRKKYTSSPAILAPAASYVVQEPLGIALIITPFNYPLNQVVTPLAEAFAAGCVAVVKPSELCAAVSALLAQLLPQFCAGALVRAGGGEMGARLLTRAWGAIFFAGSNAVGRSVALAAALTGAKLTLQLGGRNPVVIDDTCNMAQAARRIMFAKTLNCGATCVAPNHAYVTRDATDAFVAALKDAVREMYGETPMKSAAYSRVVDDGTAARLWNMLEEAHGGTIVLGGQVDVAGRNVAPTVVLNPSASSRLIATEVLGPVLSVVQVESVSDALALVQAQCDAHAPLAAYLFTTNNELVDEFTRRVRSASLVVNDVGCQLYNHALPFGGVGHSGVGAVNGSAQFASAFSHERAVMTRPGGGSARGGMLESALRFPPFTKNQLWLMWQTLPRVFQVPSTY</sequence>
<name>A0A8J5XF42_DIALT</name>
<comment type="caution">
    <text evidence="5">The sequence shown here is derived from an EMBL/GenBank/DDBJ whole genome shotgun (WGS) entry which is preliminary data.</text>
</comment>
<dbReference type="Proteomes" id="UP000751190">
    <property type="component" value="Unassembled WGS sequence"/>
</dbReference>
<dbReference type="Gene3D" id="3.40.605.10">
    <property type="entry name" value="Aldehyde Dehydrogenase, Chain A, domain 1"/>
    <property type="match status" value="1"/>
</dbReference>
<evidence type="ECO:0000256" key="3">
    <source>
        <dbReference type="PIRNR" id="PIRNR036492"/>
    </source>
</evidence>
<evidence type="ECO:0000259" key="4">
    <source>
        <dbReference type="Pfam" id="PF00171"/>
    </source>
</evidence>
<evidence type="ECO:0000313" key="5">
    <source>
        <dbReference type="EMBL" id="KAG8463951.1"/>
    </source>
</evidence>
<reference evidence="5" key="1">
    <citation type="submission" date="2021-05" db="EMBL/GenBank/DDBJ databases">
        <title>The genome of the haptophyte Pavlova lutheri (Diacronema luteri, Pavlovales) - a model for lipid biosynthesis in eukaryotic algae.</title>
        <authorList>
            <person name="Hulatt C.J."/>
            <person name="Posewitz M.C."/>
        </authorList>
    </citation>
    <scope>NUCLEOTIDE SEQUENCE</scope>
    <source>
        <strain evidence="5">NIVA-4/92</strain>
    </source>
</reference>
<dbReference type="Gene3D" id="3.40.309.10">
    <property type="entry name" value="Aldehyde Dehydrogenase, Chain A, domain 2"/>
    <property type="match status" value="1"/>
</dbReference>
<dbReference type="OMA" id="PCIQGQV"/>
<dbReference type="PANTHER" id="PTHR43570">
    <property type="entry name" value="ALDEHYDE DEHYDROGENASE"/>
    <property type="match status" value="1"/>
</dbReference>
<dbReference type="InterPro" id="IPR012394">
    <property type="entry name" value="Aldehyde_DH_NAD(P)"/>
</dbReference>
<feature type="domain" description="Aldehyde dehydrogenase" evidence="4">
    <location>
        <begin position="34"/>
        <end position="438"/>
    </location>
</feature>
<dbReference type="EMBL" id="JAGTXO010000014">
    <property type="protein sequence ID" value="KAG8463951.1"/>
    <property type="molecule type" value="Genomic_DNA"/>
</dbReference>
<dbReference type="InterPro" id="IPR016163">
    <property type="entry name" value="Ald_DH_C"/>
</dbReference>
<gene>
    <name evidence="5" type="ORF">KFE25_000119</name>
</gene>
<protein>
    <recommendedName>
        <fullName evidence="3">Aldehyde dehydrogenase</fullName>
    </recommendedName>
</protein>
<dbReference type="PIRSF" id="PIRSF036492">
    <property type="entry name" value="ALDH"/>
    <property type="match status" value="1"/>
</dbReference>
<dbReference type="PANTHER" id="PTHR43570:SF16">
    <property type="entry name" value="ALDEHYDE DEHYDROGENASE TYPE III, ISOFORM Q"/>
    <property type="match status" value="1"/>
</dbReference>
<keyword evidence="2 3" id="KW-0560">Oxidoreductase</keyword>
<dbReference type="InterPro" id="IPR016161">
    <property type="entry name" value="Ald_DH/histidinol_DH"/>
</dbReference>
<proteinExistence type="inferred from homology"/>
<dbReference type="GO" id="GO:0004029">
    <property type="term" value="F:aldehyde dehydrogenase (NAD+) activity"/>
    <property type="evidence" value="ECO:0007669"/>
    <property type="project" value="TreeGrafter"/>
</dbReference>
<dbReference type="InterPro" id="IPR015590">
    <property type="entry name" value="Aldehyde_DH_dom"/>
</dbReference>
<keyword evidence="6" id="KW-1185">Reference proteome</keyword>
<dbReference type="AlphaFoldDB" id="A0A8J5XF42"/>
<evidence type="ECO:0000256" key="1">
    <source>
        <dbReference type="ARBA" id="ARBA00009986"/>
    </source>
</evidence>
<dbReference type="SUPFAM" id="SSF53720">
    <property type="entry name" value="ALDH-like"/>
    <property type="match status" value="1"/>
</dbReference>
<dbReference type="GO" id="GO:0005737">
    <property type="term" value="C:cytoplasm"/>
    <property type="evidence" value="ECO:0007669"/>
    <property type="project" value="TreeGrafter"/>
</dbReference>
<organism evidence="5 6">
    <name type="scientific">Diacronema lutheri</name>
    <name type="common">Unicellular marine alga</name>
    <name type="synonym">Monochrysis lutheri</name>
    <dbReference type="NCBI Taxonomy" id="2081491"/>
    <lineage>
        <taxon>Eukaryota</taxon>
        <taxon>Haptista</taxon>
        <taxon>Haptophyta</taxon>
        <taxon>Pavlovophyceae</taxon>
        <taxon>Pavlovales</taxon>
        <taxon>Pavlovaceae</taxon>
        <taxon>Diacronema</taxon>
    </lineage>
</organism>
<dbReference type="InterPro" id="IPR016162">
    <property type="entry name" value="Ald_DH_N"/>
</dbReference>
<dbReference type="Pfam" id="PF00171">
    <property type="entry name" value="Aldedh"/>
    <property type="match status" value="1"/>
</dbReference>
<evidence type="ECO:0000256" key="2">
    <source>
        <dbReference type="ARBA" id="ARBA00023002"/>
    </source>
</evidence>
<dbReference type="OrthoDB" id="440325at2759"/>
<comment type="similarity">
    <text evidence="1 3">Belongs to the aldehyde dehydrogenase family.</text>
</comment>
<dbReference type="GO" id="GO:0006081">
    <property type="term" value="P:aldehyde metabolic process"/>
    <property type="evidence" value="ECO:0007669"/>
    <property type="project" value="InterPro"/>
</dbReference>
<accession>A0A8J5XF42</accession>
<evidence type="ECO:0000313" key="6">
    <source>
        <dbReference type="Proteomes" id="UP000751190"/>
    </source>
</evidence>